<reference evidence="1 2" key="1">
    <citation type="submission" date="2019-03" db="EMBL/GenBank/DDBJ databases">
        <title>Genomic Encyclopedia of Type Strains, Phase IV (KMG-IV): sequencing the most valuable type-strain genomes for metagenomic binning, comparative biology and taxonomic classification.</title>
        <authorList>
            <person name="Goeker M."/>
        </authorList>
    </citation>
    <scope>NUCLEOTIDE SEQUENCE [LARGE SCALE GENOMIC DNA]</scope>
    <source>
        <strain evidence="1 2">DSM 22362</strain>
    </source>
</reference>
<dbReference type="EMBL" id="SMBZ01000011">
    <property type="protein sequence ID" value="TCV17112.1"/>
    <property type="molecule type" value="Genomic_DNA"/>
</dbReference>
<dbReference type="AlphaFoldDB" id="A0A4R3VUD2"/>
<gene>
    <name evidence="1" type="ORF">EDC17_101129</name>
</gene>
<organism evidence="1 2">
    <name type="scientific">Sphingobacterium alimentarium</name>
    <dbReference type="NCBI Taxonomy" id="797292"/>
    <lineage>
        <taxon>Bacteria</taxon>
        <taxon>Pseudomonadati</taxon>
        <taxon>Bacteroidota</taxon>
        <taxon>Sphingobacteriia</taxon>
        <taxon>Sphingobacteriales</taxon>
        <taxon>Sphingobacteriaceae</taxon>
        <taxon>Sphingobacterium</taxon>
    </lineage>
</organism>
<sequence length="153" mass="17923">MKILEKDLKKLVREADLTELRERGFPVALPSKRIKDLRVGNYGSVDMIFVDRVDGHFNISLFFFKEGKIGLSAFLESIKLRRGMERYLRKRTGAIKERMKIRIYLIGNEVDTSGRFCYLTDIYCDIGFYIYSFDLHGVSFKESRGYYLSDEGF</sequence>
<accession>A0A4R3VUD2</accession>
<name>A0A4R3VUD2_9SPHI</name>
<dbReference type="RefSeq" id="WP_132777201.1">
    <property type="nucleotide sequence ID" value="NZ_SMBZ01000011.1"/>
</dbReference>
<keyword evidence="2" id="KW-1185">Reference proteome</keyword>
<dbReference type="Proteomes" id="UP000295197">
    <property type="component" value="Unassembled WGS sequence"/>
</dbReference>
<comment type="caution">
    <text evidence="1">The sequence shown here is derived from an EMBL/GenBank/DDBJ whole genome shotgun (WGS) entry which is preliminary data.</text>
</comment>
<evidence type="ECO:0000313" key="2">
    <source>
        <dbReference type="Proteomes" id="UP000295197"/>
    </source>
</evidence>
<evidence type="ECO:0000313" key="1">
    <source>
        <dbReference type="EMBL" id="TCV17112.1"/>
    </source>
</evidence>
<proteinExistence type="predicted"/>
<protein>
    <submittedName>
        <fullName evidence="1">Uncharacterized protein</fullName>
    </submittedName>
</protein>